<proteinExistence type="predicted"/>
<evidence type="ECO:0000313" key="2">
    <source>
        <dbReference type="EMBL" id="PVH66697.1"/>
    </source>
</evidence>
<name>A0A2T8KWZ6_9POAL</name>
<gene>
    <name evidence="2" type="ORF">PAHAL_1G318100</name>
</gene>
<dbReference type="EMBL" id="CM008046">
    <property type="protein sequence ID" value="PVH66697.1"/>
    <property type="molecule type" value="Genomic_DNA"/>
</dbReference>
<accession>A0A2T8KWZ6</accession>
<dbReference type="Proteomes" id="UP000243499">
    <property type="component" value="Chromosome 1"/>
</dbReference>
<evidence type="ECO:0000256" key="1">
    <source>
        <dbReference type="SAM" id="Phobius"/>
    </source>
</evidence>
<organism evidence="2">
    <name type="scientific">Panicum hallii</name>
    <dbReference type="NCBI Taxonomy" id="206008"/>
    <lineage>
        <taxon>Eukaryota</taxon>
        <taxon>Viridiplantae</taxon>
        <taxon>Streptophyta</taxon>
        <taxon>Embryophyta</taxon>
        <taxon>Tracheophyta</taxon>
        <taxon>Spermatophyta</taxon>
        <taxon>Magnoliopsida</taxon>
        <taxon>Liliopsida</taxon>
        <taxon>Poales</taxon>
        <taxon>Poaceae</taxon>
        <taxon>PACMAD clade</taxon>
        <taxon>Panicoideae</taxon>
        <taxon>Panicodae</taxon>
        <taxon>Paniceae</taxon>
        <taxon>Panicinae</taxon>
        <taxon>Panicum</taxon>
        <taxon>Panicum sect. Panicum</taxon>
    </lineage>
</organism>
<keyword evidence="1" id="KW-0812">Transmembrane</keyword>
<protein>
    <submittedName>
        <fullName evidence="2">Uncharacterized protein</fullName>
    </submittedName>
</protein>
<reference evidence="2" key="1">
    <citation type="submission" date="2018-04" db="EMBL/GenBank/DDBJ databases">
        <title>WGS assembly of Panicum hallii.</title>
        <authorList>
            <person name="Lovell J."/>
            <person name="Jenkins J."/>
            <person name="Lowry D."/>
            <person name="Mamidi S."/>
            <person name="Sreedasyam A."/>
            <person name="Weng X."/>
            <person name="Barry K."/>
            <person name="Bonette J."/>
            <person name="Campitelli B."/>
            <person name="Daum C."/>
            <person name="Gordon S."/>
            <person name="Gould B."/>
            <person name="Lipzen A."/>
            <person name="Macqueen A."/>
            <person name="Palacio-Mejia J."/>
            <person name="Plott C."/>
            <person name="Shakirov E."/>
            <person name="Shu S."/>
            <person name="Yoshinaga Y."/>
            <person name="Zane M."/>
            <person name="Rokhsar D."/>
            <person name="Grimwood J."/>
            <person name="Schmutz J."/>
            <person name="Juenger T."/>
        </authorList>
    </citation>
    <scope>NUCLEOTIDE SEQUENCE [LARGE SCALE GENOMIC DNA]</scope>
    <source>
        <strain evidence="2">FIL2</strain>
    </source>
</reference>
<keyword evidence="1" id="KW-0472">Membrane</keyword>
<keyword evidence="1" id="KW-1133">Transmembrane helix</keyword>
<dbReference type="Gramene" id="PVH66697">
    <property type="protein sequence ID" value="PVH66697"/>
    <property type="gene ID" value="PAHAL_1G318100"/>
</dbReference>
<feature type="transmembrane region" description="Helical" evidence="1">
    <location>
        <begin position="20"/>
        <end position="37"/>
    </location>
</feature>
<dbReference type="AlphaFoldDB" id="A0A2T8KWZ6"/>
<sequence length="86" mass="9762">MFSFQLLAVLPHVRLTDLALAVFWIIVINRVSFLLVADQSQFGDNYIVILLLILRVTRYAYSPCNMLRASSCQFLVKIIALPDMGT</sequence>